<reference evidence="7" key="1">
    <citation type="journal article" date="2014" name="Int. J. Syst. Evol. Microbiol.">
        <title>Complete genome sequence of Corynebacterium casei LMG S-19264T (=DSM 44701T), isolated from a smear-ripened cheese.</title>
        <authorList>
            <consortium name="US DOE Joint Genome Institute (JGI-PGF)"/>
            <person name="Walter F."/>
            <person name="Albersmeier A."/>
            <person name="Kalinowski J."/>
            <person name="Ruckert C."/>
        </authorList>
    </citation>
    <scope>NUCLEOTIDE SEQUENCE</scope>
    <source>
        <strain evidence="7">CGMCC 1.16067</strain>
    </source>
</reference>
<evidence type="ECO:0000313" key="7">
    <source>
        <dbReference type="EMBL" id="GGF38065.1"/>
    </source>
</evidence>
<dbReference type="SUPFAM" id="SSF48576">
    <property type="entry name" value="Terpenoid synthases"/>
    <property type="match status" value="1"/>
</dbReference>
<dbReference type="InterPro" id="IPR008949">
    <property type="entry name" value="Isoprenoid_synthase_dom_sf"/>
</dbReference>
<dbReference type="PANTHER" id="PTHR12001:SF85">
    <property type="entry name" value="SHORT CHAIN ISOPRENYL DIPHOSPHATE SYNTHASE"/>
    <property type="match status" value="1"/>
</dbReference>
<dbReference type="GO" id="GO:0046872">
    <property type="term" value="F:metal ion binding"/>
    <property type="evidence" value="ECO:0007669"/>
    <property type="project" value="UniProtKB-KW"/>
</dbReference>
<dbReference type="SFLD" id="SFLDS00005">
    <property type="entry name" value="Isoprenoid_Synthase_Type_I"/>
    <property type="match status" value="1"/>
</dbReference>
<dbReference type="Gene3D" id="1.10.600.10">
    <property type="entry name" value="Farnesyl Diphosphate Synthase"/>
    <property type="match status" value="1"/>
</dbReference>
<sequence length="352" mass="37604">MEGFRDAVQEVLLDVVAEHAAWLADLGEDAERLLDAARTSLTGGKRFRAAFCYWGFHAAAPQAPEVRPLLRACASLEVLHASALVHDDFMDLSDTRRGRPATHKAFAALHERSGWRGDAGQYGASAAVLLGDLLLSWSDELLTSCGLPPERVLAARPWFDRCRSEVVTGQFLDVSAQARGRADVDVAMRVLRYKSAKYSVERPLHVGAALSGADESTIEALSRFGLPLGEAFQLRDDLLGVFGDPTVTGKPAGDDLVEGKRTVLVALALDALPAADARRLDAALGTTLRPAEVDDLAGLIETSGARAQVEQVIDQLTERALAGLDGLRGLGADPHALSVLRDLADAATKRSL</sequence>
<comment type="caution">
    <text evidence="7">The sequence shown here is derived from an EMBL/GenBank/DDBJ whole genome shotgun (WGS) entry which is preliminary data.</text>
</comment>
<dbReference type="Pfam" id="PF00348">
    <property type="entry name" value="polyprenyl_synt"/>
    <property type="match status" value="1"/>
</dbReference>
<dbReference type="Proteomes" id="UP000649179">
    <property type="component" value="Unassembled WGS sequence"/>
</dbReference>
<dbReference type="InterPro" id="IPR033749">
    <property type="entry name" value="Polyprenyl_synt_CS"/>
</dbReference>
<organism evidence="7 8">
    <name type="scientific">Marmoricola endophyticus</name>
    <dbReference type="NCBI Taxonomy" id="2040280"/>
    <lineage>
        <taxon>Bacteria</taxon>
        <taxon>Bacillati</taxon>
        <taxon>Actinomycetota</taxon>
        <taxon>Actinomycetes</taxon>
        <taxon>Propionibacteriales</taxon>
        <taxon>Nocardioidaceae</taxon>
        <taxon>Marmoricola</taxon>
    </lineage>
</organism>
<evidence type="ECO:0000256" key="4">
    <source>
        <dbReference type="ARBA" id="ARBA00022723"/>
    </source>
</evidence>
<evidence type="ECO:0000256" key="3">
    <source>
        <dbReference type="ARBA" id="ARBA00022679"/>
    </source>
</evidence>
<name>A0A917F2E1_9ACTN</name>
<comment type="cofactor">
    <cofactor evidence="1">
        <name>Mg(2+)</name>
        <dbReference type="ChEBI" id="CHEBI:18420"/>
    </cofactor>
</comment>
<accession>A0A917F2E1</accession>
<comment type="similarity">
    <text evidence="2 6">Belongs to the FPP/GGPP synthase family.</text>
</comment>
<reference evidence="7" key="2">
    <citation type="submission" date="2020-09" db="EMBL/GenBank/DDBJ databases">
        <authorList>
            <person name="Sun Q."/>
            <person name="Zhou Y."/>
        </authorList>
    </citation>
    <scope>NUCLEOTIDE SEQUENCE</scope>
    <source>
        <strain evidence="7">CGMCC 1.16067</strain>
    </source>
</reference>
<keyword evidence="3 6" id="KW-0808">Transferase</keyword>
<dbReference type="PROSITE" id="PS00723">
    <property type="entry name" value="POLYPRENYL_SYNTHASE_1"/>
    <property type="match status" value="1"/>
</dbReference>
<keyword evidence="5" id="KW-0460">Magnesium</keyword>
<keyword evidence="4" id="KW-0479">Metal-binding</keyword>
<dbReference type="PROSITE" id="PS00444">
    <property type="entry name" value="POLYPRENYL_SYNTHASE_2"/>
    <property type="match status" value="1"/>
</dbReference>
<dbReference type="InterPro" id="IPR000092">
    <property type="entry name" value="Polyprenyl_synt"/>
</dbReference>
<dbReference type="CDD" id="cd00685">
    <property type="entry name" value="Trans_IPPS_HT"/>
    <property type="match status" value="1"/>
</dbReference>
<proteinExistence type="inferred from homology"/>
<evidence type="ECO:0000256" key="2">
    <source>
        <dbReference type="ARBA" id="ARBA00006706"/>
    </source>
</evidence>
<evidence type="ECO:0000313" key="8">
    <source>
        <dbReference type="Proteomes" id="UP000649179"/>
    </source>
</evidence>
<dbReference type="EMBL" id="BMKQ01000001">
    <property type="protein sequence ID" value="GGF38065.1"/>
    <property type="molecule type" value="Genomic_DNA"/>
</dbReference>
<dbReference type="GO" id="GO:0004659">
    <property type="term" value="F:prenyltransferase activity"/>
    <property type="evidence" value="ECO:0007669"/>
    <property type="project" value="InterPro"/>
</dbReference>
<dbReference type="PANTHER" id="PTHR12001">
    <property type="entry name" value="GERANYLGERANYL PYROPHOSPHATE SYNTHASE"/>
    <property type="match status" value="1"/>
</dbReference>
<keyword evidence="8" id="KW-1185">Reference proteome</keyword>
<gene>
    <name evidence="7" type="ORF">GCM10011519_09550</name>
</gene>
<evidence type="ECO:0000256" key="1">
    <source>
        <dbReference type="ARBA" id="ARBA00001946"/>
    </source>
</evidence>
<protein>
    <submittedName>
        <fullName evidence="7">Polyprenyl synthetase</fullName>
    </submittedName>
</protein>
<evidence type="ECO:0000256" key="5">
    <source>
        <dbReference type="ARBA" id="ARBA00022842"/>
    </source>
</evidence>
<dbReference type="GO" id="GO:0008299">
    <property type="term" value="P:isoprenoid biosynthetic process"/>
    <property type="evidence" value="ECO:0007669"/>
    <property type="project" value="InterPro"/>
</dbReference>
<dbReference type="SFLD" id="SFLDG01017">
    <property type="entry name" value="Polyprenyl_Transferase_Like"/>
    <property type="match status" value="1"/>
</dbReference>
<dbReference type="AlphaFoldDB" id="A0A917F2E1"/>
<evidence type="ECO:0000256" key="6">
    <source>
        <dbReference type="RuleBase" id="RU004466"/>
    </source>
</evidence>